<evidence type="ECO:0000313" key="3">
    <source>
        <dbReference type="EMBL" id="CAH1997434.1"/>
    </source>
</evidence>
<keyword evidence="1" id="KW-0175">Coiled coil</keyword>
<reference evidence="3" key="1">
    <citation type="submission" date="2022-03" db="EMBL/GenBank/DDBJ databases">
        <authorList>
            <person name="Sayadi A."/>
        </authorList>
    </citation>
    <scope>NUCLEOTIDE SEQUENCE</scope>
</reference>
<feature type="region of interest" description="Disordered" evidence="2">
    <location>
        <begin position="198"/>
        <end position="227"/>
    </location>
</feature>
<name>A0A9P0LSI6_ACAOB</name>
<dbReference type="AlphaFoldDB" id="A0A9P0LSI6"/>
<protein>
    <submittedName>
        <fullName evidence="3">Uncharacterized protein</fullName>
    </submittedName>
</protein>
<sequence>MGDGGYGKELGLDAIRALHQTVIALRTALEESKSEILELKSKSWPIETVQDALKALTIENAALKRKIVQGDFKGKDGAVKDKDGIDCVEDVDTVVNGVTRTNTCENDRKPPFSEAQKLKKVQIVSPKLNPKKTTRNLETKISVKAETSNAIQTSRSLESLTVIKSPLEGSKHFSISKTFSFSNLSANIHREFNFDVKMGDRSQNAQPQENAIETSIDEEPEEVSRVN</sequence>
<evidence type="ECO:0000256" key="1">
    <source>
        <dbReference type="SAM" id="Coils"/>
    </source>
</evidence>
<dbReference type="EMBL" id="CAKOFQ010007288">
    <property type="protein sequence ID" value="CAH1997434.1"/>
    <property type="molecule type" value="Genomic_DNA"/>
</dbReference>
<evidence type="ECO:0000313" key="4">
    <source>
        <dbReference type="Proteomes" id="UP001152888"/>
    </source>
</evidence>
<accession>A0A9P0LSI6</accession>
<dbReference type="OrthoDB" id="2130750at2759"/>
<feature type="compositionally biased region" description="Polar residues" evidence="2">
    <location>
        <begin position="201"/>
        <end position="213"/>
    </location>
</feature>
<feature type="coiled-coil region" evidence="1">
    <location>
        <begin position="22"/>
        <end position="66"/>
    </location>
</feature>
<comment type="caution">
    <text evidence="3">The sequence shown here is derived from an EMBL/GenBank/DDBJ whole genome shotgun (WGS) entry which is preliminary data.</text>
</comment>
<evidence type="ECO:0000256" key="2">
    <source>
        <dbReference type="SAM" id="MobiDB-lite"/>
    </source>
</evidence>
<gene>
    <name evidence="3" type="ORF">ACAOBT_LOCUS23744</name>
</gene>
<organism evidence="3 4">
    <name type="scientific">Acanthoscelides obtectus</name>
    <name type="common">Bean weevil</name>
    <name type="synonym">Bruchus obtectus</name>
    <dbReference type="NCBI Taxonomy" id="200917"/>
    <lineage>
        <taxon>Eukaryota</taxon>
        <taxon>Metazoa</taxon>
        <taxon>Ecdysozoa</taxon>
        <taxon>Arthropoda</taxon>
        <taxon>Hexapoda</taxon>
        <taxon>Insecta</taxon>
        <taxon>Pterygota</taxon>
        <taxon>Neoptera</taxon>
        <taxon>Endopterygota</taxon>
        <taxon>Coleoptera</taxon>
        <taxon>Polyphaga</taxon>
        <taxon>Cucujiformia</taxon>
        <taxon>Chrysomeloidea</taxon>
        <taxon>Chrysomelidae</taxon>
        <taxon>Bruchinae</taxon>
        <taxon>Bruchini</taxon>
        <taxon>Acanthoscelides</taxon>
    </lineage>
</organism>
<keyword evidence="4" id="KW-1185">Reference proteome</keyword>
<proteinExistence type="predicted"/>
<dbReference type="Proteomes" id="UP001152888">
    <property type="component" value="Unassembled WGS sequence"/>
</dbReference>